<sequence>MEFRLALMVAFKLDDYILGLKLVKERCSELNIHFYLLNSTPKDLAKLCIKNDIGGIVCDFNPLRYIVKVQKILVDTLSGNIPVVQVDAHNIVPVWEASDKQEGMAKFIRPKITKKLPEYLTGFPEVCKHPYSDKFEVGDEEFENIDDAYGIYEPKWEVPPVKWGEGPGEKGGLEALRLFMVKNLSFYGVNSNDPSKDTTSQISPWLHFGHISAQRCALEELIIRKELSDNYCFYNENYDNTNGAANWAKETLKVHSKDKRIWVYSREQLEKAETHDEMWNAAQLQAVQDGKIHGYMRMYWCKKILEWTESPETAIAFSIWLNDTFCLDGTDPNGYVGIMWSICGVHDQGWKEREIFGKIRYMVDYSLRRKFDMDAYCSRFGRKISAETKKKTDKSGSSENKKKLGINKKGVKRKAI</sequence>
<reference evidence="3" key="1">
    <citation type="journal article" date="2023" name="Insect Mol. Biol.">
        <title>Genome sequencing provides insights into the evolution of gene families encoding plant cell wall-degrading enzymes in longhorned beetles.</title>
        <authorList>
            <person name="Shin N.R."/>
            <person name="Okamura Y."/>
            <person name="Kirsch R."/>
            <person name="Pauchet Y."/>
        </authorList>
    </citation>
    <scope>NUCLEOTIDE SEQUENCE</scope>
    <source>
        <strain evidence="3">MMC_N1</strain>
    </source>
</reference>
<feature type="compositionally biased region" description="Basic and acidic residues" evidence="1">
    <location>
        <begin position="387"/>
        <end position="402"/>
    </location>
</feature>
<dbReference type="InterPro" id="IPR052219">
    <property type="entry name" value="Photolyase_Class-2"/>
</dbReference>
<dbReference type="SUPFAM" id="SSF52425">
    <property type="entry name" value="Cryptochrome/photolyase, N-terminal domain"/>
    <property type="match status" value="1"/>
</dbReference>
<dbReference type="PANTHER" id="PTHR10211">
    <property type="entry name" value="DEOXYRIBODIPYRIMIDINE PHOTOLYASE"/>
    <property type="match status" value="1"/>
</dbReference>
<feature type="compositionally biased region" description="Basic residues" evidence="1">
    <location>
        <begin position="403"/>
        <end position="416"/>
    </location>
</feature>
<feature type="domain" description="Photolyase/cryptochrome alpha/beta" evidence="2">
    <location>
        <begin position="1"/>
        <end position="94"/>
    </location>
</feature>
<dbReference type="InterPro" id="IPR036134">
    <property type="entry name" value="Crypto/Photolyase_FAD-like_sf"/>
</dbReference>
<gene>
    <name evidence="3" type="ORF">NQ317_003262</name>
</gene>
<dbReference type="Gene3D" id="3.40.50.620">
    <property type="entry name" value="HUPs"/>
    <property type="match status" value="1"/>
</dbReference>
<dbReference type="SUPFAM" id="SSF48173">
    <property type="entry name" value="Cryptochrome/photolyase FAD-binding domain"/>
    <property type="match status" value="1"/>
</dbReference>
<dbReference type="Gene3D" id="1.10.579.10">
    <property type="entry name" value="DNA Cyclobutane Dipyrimidine Photolyase, subunit A, domain 3"/>
    <property type="match status" value="1"/>
</dbReference>
<dbReference type="InterPro" id="IPR006050">
    <property type="entry name" value="DNA_photolyase_N"/>
</dbReference>
<dbReference type="Pfam" id="PF00875">
    <property type="entry name" value="DNA_photolyase"/>
    <property type="match status" value="1"/>
</dbReference>
<dbReference type="Proteomes" id="UP001162164">
    <property type="component" value="Unassembled WGS sequence"/>
</dbReference>
<dbReference type="PROSITE" id="PS51645">
    <property type="entry name" value="PHR_CRY_ALPHA_BETA"/>
    <property type="match status" value="1"/>
</dbReference>
<dbReference type="InterPro" id="IPR014729">
    <property type="entry name" value="Rossmann-like_a/b/a_fold"/>
</dbReference>
<evidence type="ECO:0000313" key="4">
    <source>
        <dbReference type="Proteomes" id="UP001162164"/>
    </source>
</evidence>
<evidence type="ECO:0000256" key="1">
    <source>
        <dbReference type="SAM" id="MobiDB-lite"/>
    </source>
</evidence>
<keyword evidence="4" id="KW-1185">Reference proteome</keyword>
<dbReference type="PANTHER" id="PTHR10211:SF0">
    <property type="entry name" value="DEOXYRIBODIPYRIMIDINE PHOTO-LYASE"/>
    <property type="match status" value="1"/>
</dbReference>
<name>A0ABQ9JKM2_9CUCU</name>
<dbReference type="InterPro" id="IPR036155">
    <property type="entry name" value="Crypto/Photolyase_N_sf"/>
</dbReference>
<evidence type="ECO:0000313" key="3">
    <source>
        <dbReference type="EMBL" id="KAJ8978730.1"/>
    </source>
</evidence>
<comment type="caution">
    <text evidence="3">The sequence shown here is derived from an EMBL/GenBank/DDBJ whole genome shotgun (WGS) entry which is preliminary data.</text>
</comment>
<dbReference type="Gene3D" id="1.25.40.80">
    <property type="match status" value="1"/>
</dbReference>
<accession>A0ABQ9JKM2</accession>
<organism evidence="3 4">
    <name type="scientific">Molorchus minor</name>
    <dbReference type="NCBI Taxonomy" id="1323400"/>
    <lineage>
        <taxon>Eukaryota</taxon>
        <taxon>Metazoa</taxon>
        <taxon>Ecdysozoa</taxon>
        <taxon>Arthropoda</taxon>
        <taxon>Hexapoda</taxon>
        <taxon>Insecta</taxon>
        <taxon>Pterygota</taxon>
        <taxon>Neoptera</taxon>
        <taxon>Endopterygota</taxon>
        <taxon>Coleoptera</taxon>
        <taxon>Polyphaga</taxon>
        <taxon>Cucujiformia</taxon>
        <taxon>Chrysomeloidea</taxon>
        <taxon>Cerambycidae</taxon>
        <taxon>Lamiinae</taxon>
        <taxon>Monochamini</taxon>
        <taxon>Molorchus</taxon>
    </lineage>
</organism>
<proteinExistence type="predicted"/>
<evidence type="ECO:0000259" key="2">
    <source>
        <dbReference type="PROSITE" id="PS51645"/>
    </source>
</evidence>
<dbReference type="EMBL" id="JAPWTJ010000407">
    <property type="protein sequence ID" value="KAJ8978730.1"/>
    <property type="molecule type" value="Genomic_DNA"/>
</dbReference>
<protein>
    <recommendedName>
        <fullName evidence="2">Photolyase/cryptochrome alpha/beta domain-containing protein</fullName>
    </recommendedName>
</protein>
<feature type="region of interest" description="Disordered" evidence="1">
    <location>
        <begin position="387"/>
        <end position="416"/>
    </location>
</feature>